<sequence length="270" mass="29769">MDNRLSTWFGVARCLNHRQCSEADQGGSLCDDRSWFEGEGLLFRSKFIGKQVVPDGPGHRLCQDAMGRLKEAVRACREQKQRVQLTVSLQGIKIRDDKTWALLFHHPVRRILFIPRGTSDARVAGYIYMAQNDSFIATEKAAAELQEALVALFQVALDAKESGLRVAHQVWRHQLLAWAPTTCLPDFYGGRTSRLALRTKLIARGGPGDGEISMRQDQPGLTSHIRPEASSIYVGAALPVLIHSAALVLQSVASGKTSPQLHRAAHGTLL</sequence>
<dbReference type="PROSITE" id="PS01179">
    <property type="entry name" value="PID"/>
    <property type="match status" value="1"/>
</dbReference>
<dbReference type="PANTHER" id="PTHR47695">
    <property type="entry name" value="PID DOMAIN-CONTAINING PROTEIN"/>
    <property type="match status" value="1"/>
</dbReference>
<dbReference type="Gene3D" id="2.30.29.30">
    <property type="entry name" value="Pleckstrin-homology domain (PH domain)/Phosphotyrosine-binding domain (PTB)"/>
    <property type="match status" value="1"/>
</dbReference>
<name>A0AAQ4FMZ3_AMBAM</name>
<accession>A0AAQ4FMZ3</accession>
<dbReference type="Pfam" id="PF00640">
    <property type="entry name" value="PID"/>
    <property type="match status" value="1"/>
</dbReference>
<dbReference type="PANTHER" id="PTHR47695:SF3">
    <property type="entry name" value="PID DOMAIN-CONTAINING PROTEIN"/>
    <property type="match status" value="1"/>
</dbReference>
<dbReference type="SMART" id="SM00462">
    <property type="entry name" value="PTB"/>
    <property type="match status" value="1"/>
</dbReference>
<evidence type="ECO:0000313" key="2">
    <source>
        <dbReference type="EMBL" id="KAK8788111.1"/>
    </source>
</evidence>
<evidence type="ECO:0000313" key="3">
    <source>
        <dbReference type="Proteomes" id="UP001321473"/>
    </source>
</evidence>
<dbReference type="InterPro" id="IPR011993">
    <property type="entry name" value="PH-like_dom_sf"/>
</dbReference>
<reference evidence="2 3" key="1">
    <citation type="journal article" date="2023" name="Arcadia Sci">
        <title>De novo assembly of a long-read Amblyomma americanum tick genome.</title>
        <authorList>
            <person name="Chou S."/>
            <person name="Poskanzer K.E."/>
            <person name="Rollins M."/>
            <person name="Thuy-Boun P.S."/>
        </authorList>
    </citation>
    <scope>NUCLEOTIDE SEQUENCE [LARGE SCALE GENOMIC DNA]</scope>
    <source>
        <strain evidence="2">F_SG_1</strain>
        <tissue evidence="2">Salivary glands</tissue>
    </source>
</reference>
<comment type="caution">
    <text evidence="2">The sequence shown here is derived from an EMBL/GenBank/DDBJ whole genome shotgun (WGS) entry which is preliminary data.</text>
</comment>
<dbReference type="AlphaFoldDB" id="A0AAQ4FMZ3"/>
<gene>
    <name evidence="2" type="ORF">V5799_022112</name>
</gene>
<evidence type="ECO:0000259" key="1">
    <source>
        <dbReference type="PROSITE" id="PS01179"/>
    </source>
</evidence>
<dbReference type="InterPro" id="IPR006020">
    <property type="entry name" value="PTB/PI_dom"/>
</dbReference>
<protein>
    <recommendedName>
        <fullName evidence="1">PID domain-containing protein</fullName>
    </recommendedName>
</protein>
<dbReference type="SUPFAM" id="SSF50729">
    <property type="entry name" value="PH domain-like"/>
    <property type="match status" value="1"/>
</dbReference>
<keyword evidence="3" id="KW-1185">Reference proteome</keyword>
<proteinExistence type="predicted"/>
<organism evidence="2 3">
    <name type="scientific">Amblyomma americanum</name>
    <name type="common">Lone star tick</name>
    <dbReference type="NCBI Taxonomy" id="6943"/>
    <lineage>
        <taxon>Eukaryota</taxon>
        <taxon>Metazoa</taxon>
        <taxon>Ecdysozoa</taxon>
        <taxon>Arthropoda</taxon>
        <taxon>Chelicerata</taxon>
        <taxon>Arachnida</taxon>
        <taxon>Acari</taxon>
        <taxon>Parasitiformes</taxon>
        <taxon>Ixodida</taxon>
        <taxon>Ixodoidea</taxon>
        <taxon>Ixodidae</taxon>
        <taxon>Amblyomminae</taxon>
        <taxon>Amblyomma</taxon>
    </lineage>
</organism>
<dbReference type="EMBL" id="JARKHS020001140">
    <property type="protein sequence ID" value="KAK8788111.1"/>
    <property type="molecule type" value="Genomic_DNA"/>
</dbReference>
<dbReference type="GO" id="GO:0005737">
    <property type="term" value="C:cytoplasm"/>
    <property type="evidence" value="ECO:0007669"/>
    <property type="project" value="TreeGrafter"/>
</dbReference>
<feature type="domain" description="PID" evidence="1">
    <location>
        <begin position="43"/>
        <end position="158"/>
    </location>
</feature>
<dbReference type="Proteomes" id="UP001321473">
    <property type="component" value="Unassembled WGS sequence"/>
</dbReference>